<dbReference type="Gene3D" id="3.40.50.2000">
    <property type="entry name" value="Glycogen Phosphorylase B"/>
    <property type="match status" value="2"/>
</dbReference>
<dbReference type="CDD" id="cd03786">
    <property type="entry name" value="GTB_UDP-GlcNAc_2-Epimerase"/>
    <property type="match status" value="1"/>
</dbReference>
<protein>
    <submittedName>
        <fullName evidence="3">UDP-N-acetylglucosamine 2-epimerase (Non-hydrolyzing)</fullName>
        <ecNumber evidence="3">5.1.3.14</ecNumber>
    </submittedName>
</protein>
<name>A0ABU1QRH8_9BACT</name>
<evidence type="ECO:0000313" key="4">
    <source>
        <dbReference type="Proteomes" id="UP001264980"/>
    </source>
</evidence>
<dbReference type="EMBL" id="JAVDTI010000001">
    <property type="protein sequence ID" value="MDR6803773.1"/>
    <property type="molecule type" value="Genomic_DNA"/>
</dbReference>
<comment type="similarity">
    <text evidence="1">Belongs to the UDP-N-acetylglucosamine 2-epimerase family.</text>
</comment>
<dbReference type="RefSeq" id="WP_309981173.1">
    <property type="nucleotide sequence ID" value="NZ_JAVDTI010000001.1"/>
</dbReference>
<dbReference type="InterPro" id="IPR003331">
    <property type="entry name" value="UDP_GlcNAc_Epimerase_2_dom"/>
</dbReference>
<dbReference type="PANTHER" id="PTHR43174">
    <property type="entry name" value="UDP-N-ACETYLGLUCOSAMINE 2-EPIMERASE"/>
    <property type="match status" value="1"/>
</dbReference>
<accession>A0ABU1QRH8</accession>
<proteinExistence type="inferred from homology"/>
<dbReference type="SUPFAM" id="SSF53756">
    <property type="entry name" value="UDP-Glycosyltransferase/glycogen phosphorylase"/>
    <property type="match status" value="1"/>
</dbReference>
<gene>
    <name evidence="3" type="ORF">J2W84_000810</name>
</gene>
<keyword evidence="4" id="KW-1185">Reference proteome</keyword>
<evidence type="ECO:0000259" key="2">
    <source>
        <dbReference type="Pfam" id="PF02350"/>
    </source>
</evidence>
<dbReference type="Pfam" id="PF02350">
    <property type="entry name" value="Epimerase_2"/>
    <property type="match status" value="1"/>
</dbReference>
<sequence>MKIICVMGARPNFVKVAALYRAFSKCPEFSVSLVHTGQHHDDAMYKVFLTQLGLPEPDFSLCIHGGSHTEQTAQIMLAFEKVLSSESPDLVMVVGDVNSSLACALVAAKEGVPLAHVEAGLRSGDKSMPEEINRVLIDHMADGLFVSEEAAVRNLQNEGIPSGKIHFVGNVMIDSLVYCREKAMELPLLNDLGLKKRGYVVLTMHRPSNVDSLAELTLLADLIQALCKIRPVVFPVHPRTKSSLISHGIWGQLENCSGLHLLPPQGYLEFINLISHAALVITDSGGVQEETTFLNVPCVTFRKSTERPSTIGEGTNRLVGDLDVAHALGIITEVLKKEKNQTSLPALWDGLAADRIVQIIQKKYLK</sequence>
<dbReference type="NCBIfam" id="TIGR00236">
    <property type="entry name" value="wecB"/>
    <property type="match status" value="1"/>
</dbReference>
<evidence type="ECO:0000256" key="1">
    <source>
        <dbReference type="RuleBase" id="RU003513"/>
    </source>
</evidence>
<dbReference type="Proteomes" id="UP001264980">
    <property type="component" value="Unassembled WGS sequence"/>
</dbReference>
<keyword evidence="1 3" id="KW-0413">Isomerase</keyword>
<dbReference type="EC" id="5.1.3.14" evidence="3"/>
<dbReference type="InterPro" id="IPR029767">
    <property type="entry name" value="WecB-like"/>
</dbReference>
<comment type="caution">
    <text evidence="3">The sequence shown here is derived from an EMBL/GenBank/DDBJ whole genome shotgun (WGS) entry which is preliminary data.</text>
</comment>
<feature type="domain" description="UDP-N-acetylglucosamine 2-epimerase" evidence="2">
    <location>
        <begin position="23"/>
        <end position="360"/>
    </location>
</feature>
<reference evidence="3 4" key="1">
    <citation type="submission" date="2023-07" db="EMBL/GenBank/DDBJ databases">
        <title>Sorghum-associated microbial communities from plants grown in Nebraska, USA.</title>
        <authorList>
            <person name="Schachtman D."/>
        </authorList>
    </citation>
    <scope>NUCLEOTIDE SEQUENCE [LARGE SCALE GENOMIC DNA]</scope>
    <source>
        <strain evidence="3 4">BE57</strain>
    </source>
</reference>
<evidence type="ECO:0000313" key="3">
    <source>
        <dbReference type="EMBL" id="MDR6803773.1"/>
    </source>
</evidence>
<organism evidence="3 4">
    <name type="scientific">Dyadobacter fermentans</name>
    <dbReference type="NCBI Taxonomy" id="94254"/>
    <lineage>
        <taxon>Bacteria</taxon>
        <taxon>Pseudomonadati</taxon>
        <taxon>Bacteroidota</taxon>
        <taxon>Cytophagia</taxon>
        <taxon>Cytophagales</taxon>
        <taxon>Spirosomataceae</taxon>
        <taxon>Dyadobacter</taxon>
    </lineage>
</organism>
<dbReference type="PANTHER" id="PTHR43174:SF1">
    <property type="entry name" value="UDP-N-ACETYLGLUCOSAMINE 2-EPIMERASE"/>
    <property type="match status" value="1"/>
</dbReference>
<dbReference type="GO" id="GO:0008761">
    <property type="term" value="F:UDP-N-acetylglucosamine 2-epimerase activity"/>
    <property type="evidence" value="ECO:0007669"/>
    <property type="project" value="UniProtKB-EC"/>
</dbReference>